<dbReference type="Proteomes" id="UP000714420">
    <property type="component" value="Unassembled WGS sequence"/>
</dbReference>
<accession>A0ABX2AMQ6</accession>
<dbReference type="RefSeq" id="WP_172275737.1">
    <property type="nucleotide sequence ID" value="NZ_CASGMU010000006.1"/>
</dbReference>
<protein>
    <submittedName>
        <fullName evidence="1">Uncharacterized protein</fullName>
    </submittedName>
</protein>
<sequence>MRIFVILGFIAILAASGMTIVWENKPMPPYHEIMSEVINRAPITAYHNKFYGFKAQYPKCFIMQETGYDSTHAKFEYSLYENIAIEFSVFKNTMDDMSPDKWPVFAERKDTTVTKVGNDAFIVEGLLYCDGTPYPDHSRYAKYIRNGKLWFVYSVTYPNECHKAAERIRGLISQWHLSPTEYSSDLQQVLPYGQQCDMSVIM</sequence>
<reference evidence="1 2" key="1">
    <citation type="submission" date="2020-05" db="EMBL/GenBank/DDBJ databases">
        <title>Distinct polysaccharide utilization as determinants for interspecies competition between intestinal Prevotella spp.</title>
        <authorList>
            <person name="Galvez E.J.C."/>
            <person name="Iljazovic A."/>
            <person name="Strowig T."/>
        </authorList>
    </citation>
    <scope>NUCLEOTIDE SEQUENCE [LARGE SCALE GENOMIC DNA]</scope>
    <source>
        <strain evidence="1 2">PMUR</strain>
    </source>
</reference>
<evidence type="ECO:0000313" key="1">
    <source>
        <dbReference type="EMBL" id="NPD92405.1"/>
    </source>
</evidence>
<gene>
    <name evidence="1" type="ORF">HPS56_08625</name>
</gene>
<proteinExistence type="predicted"/>
<name>A0ABX2AMQ6_9BACT</name>
<organism evidence="1 2">
    <name type="scientific">Xylanibacter muris</name>
    <dbReference type="NCBI Taxonomy" id="2736290"/>
    <lineage>
        <taxon>Bacteria</taxon>
        <taxon>Pseudomonadati</taxon>
        <taxon>Bacteroidota</taxon>
        <taxon>Bacteroidia</taxon>
        <taxon>Bacteroidales</taxon>
        <taxon>Prevotellaceae</taxon>
        <taxon>Xylanibacter</taxon>
    </lineage>
</organism>
<dbReference type="EMBL" id="JABKKF010000007">
    <property type="protein sequence ID" value="NPD92405.1"/>
    <property type="molecule type" value="Genomic_DNA"/>
</dbReference>
<comment type="caution">
    <text evidence="1">The sequence shown here is derived from an EMBL/GenBank/DDBJ whole genome shotgun (WGS) entry which is preliminary data.</text>
</comment>
<keyword evidence="2" id="KW-1185">Reference proteome</keyword>
<evidence type="ECO:0000313" key="2">
    <source>
        <dbReference type="Proteomes" id="UP000714420"/>
    </source>
</evidence>